<evidence type="ECO:0000313" key="1">
    <source>
        <dbReference type="EMBL" id="ROQ92238.1"/>
    </source>
</evidence>
<dbReference type="Proteomes" id="UP000276223">
    <property type="component" value="Unassembled WGS sequence"/>
</dbReference>
<sequence>MAVRSSSFGLASEMAVGEFAFGLFGMIQSLMHQRQGTDFLRVLSAGYPVLIGSTKLFNYRKDRFLSIGKSDISYLSLWRSCHRNTEHL</sequence>
<reference evidence="1 2" key="1">
    <citation type="submission" date="2018-11" db="EMBL/GenBank/DDBJ databases">
        <title>Genomic Encyclopedia of Type Strains, Phase IV (KMG-IV): sequencing the most valuable type-strain genomes for metagenomic binning, comparative biology and taxonomic classification.</title>
        <authorList>
            <person name="Goeker M."/>
        </authorList>
    </citation>
    <scope>NUCLEOTIDE SEQUENCE [LARGE SCALE GENOMIC DNA]</scope>
    <source>
        <strain evidence="1 2">DSM 22027</strain>
    </source>
</reference>
<organism evidence="1 2">
    <name type="scientific">Desulfosoma caldarium</name>
    <dbReference type="NCBI Taxonomy" id="610254"/>
    <lineage>
        <taxon>Bacteria</taxon>
        <taxon>Pseudomonadati</taxon>
        <taxon>Thermodesulfobacteriota</taxon>
        <taxon>Syntrophobacteria</taxon>
        <taxon>Syntrophobacterales</taxon>
        <taxon>Syntrophobacteraceae</taxon>
        <taxon>Desulfosoma</taxon>
    </lineage>
</organism>
<name>A0A3N1UR76_9BACT</name>
<accession>A0A3N1UR76</accession>
<evidence type="ECO:0000313" key="2">
    <source>
        <dbReference type="Proteomes" id="UP000276223"/>
    </source>
</evidence>
<gene>
    <name evidence="1" type="ORF">EDC27_1938</name>
</gene>
<protein>
    <submittedName>
        <fullName evidence="1">Uncharacterized protein</fullName>
    </submittedName>
</protein>
<proteinExistence type="predicted"/>
<comment type="caution">
    <text evidence="1">The sequence shown here is derived from an EMBL/GenBank/DDBJ whole genome shotgun (WGS) entry which is preliminary data.</text>
</comment>
<dbReference type="AlphaFoldDB" id="A0A3N1UR76"/>
<keyword evidence="2" id="KW-1185">Reference proteome</keyword>
<dbReference type="EMBL" id="RJVA01000012">
    <property type="protein sequence ID" value="ROQ92238.1"/>
    <property type="molecule type" value="Genomic_DNA"/>
</dbReference>